<dbReference type="AlphaFoldDB" id="A0A2H5ACI0"/>
<dbReference type="EMBL" id="BEZZ01000748">
    <property type="protein sequence ID" value="GCC35828.1"/>
    <property type="molecule type" value="Genomic_DNA"/>
</dbReference>
<gene>
    <name evidence="6" type="ORF">chiPu_0014316</name>
</gene>
<evidence type="ECO:0000313" key="5">
    <source>
        <dbReference type="EMBL" id="AUG68996.1"/>
    </source>
</evidence>
<evidence type="ECO:0000256" key="4">
    <source>
        <dbReference type="SAM" id="Phobius"/>
    </source>
</evidence>
<accession>A0A2H5ACI0</accession>
<keyword evidence="4" id="KW-0812">Transmembrane</keyword>
<keyword evidence="4" id="KW-0472">Membrane</keyword>
<dbReference type="GO" id="GO:0009968">
    <property type="term" value="P:negative regulation of signal transduction"/>
    <property type="evidence" value="ECO:0007669"/>
    <property type="project" value="UniProtKB-KW"/>
</dbReference>
<reference evidence="5" key="2">
    <citation type="journal article" date="2018" name="Open Biol.">
        <title>Evolution of the shut-off steps of vertebrate phototransduction.</title>
        <authorList>
            <person name="Lamb T.D."/>
            <person name="Patel H.R."/>
            <person name="Chuah A."/>
            <person name="Hunt D.M."/>
        </authorList>
    </citation>
    <scope>NUCLEOTIDE SEQUENCE</scope>
</reference>
<reference evidence="6 7" key="1">
    <citation type="journal article" date="2018" name="Nat. Ecol. Evol.">
        <title>Shark genomes provide insights into elasmobranch evolution and the origin of vertebrates.</title>
        <authorList>
            <person name="Hara Y"/>
            <person name="Yamaguchi K"/>
            <person name="Onimaru K"/>
            <person name="Kadota M"/>
            <person name="Koyanagi M"/>
            <person name="Keeley SD"/>
            <person name="Tatsumi K"/>
            <person name="Tanaka K"/>
            <person name="Motone F"/>
            <person name="Kageyama Y"/>
            <person name="Nozu R"/>
            <person name="Adachi N"/>
            <person name="Nishimura O"/>
            <person name="Nakagawa R"/>
            <person name="Tanegashima C"/>
            <person name="Kiyatake I"/>
            <person name="Matsumoto R"/>
            <person name="Murakumo K"/>
            <person name="Nishida K"/>
            <person name="Terakita A"/>
            <person name="Kuratani S"/>
            <person name="Sato K"/>
            <person name="Hyodo S Kuraku.S."/>
        </authorList>
    </citation>
    <scope>NUCLEOTIDE SEQUENCE [LARGE SCALE GENOMIC DNA]</scope>
</reference>
<proteinExistence type="evidence at transcript level"/>
<evidence type="ECO:0000256" key="3">
    <source>
        <dbReference type="SAM" id="Coils"/>
    </source>
</evidence>
<evidence type="ECO:0000313" key="6">
    <source>
        <dbReference type="EMBL" id="GCC35828.1"/>
    </source>
</evidence>
<feature type="coiled-coil region" evidence="3">
    <location>
        <begin position="157"/>
        <end position="184"/>
    </location>
</feature>
<keyword evidence="2" id="KW-0734">Signal transduction inhibitor</keyword>
<dbReference type="Proteomes" id="UP000287033">
    <property type="component" value="Unassembled WGS sequence"/>
</dbReference>
<organism evidence="5">
    <name type="scientific">Chiloscyllium punctatum</name>
    <name type="common">Brownbanded bambooshark</name>
    <name type="synonym">Hemiscyllium punctatum</name>
    <dbReference type="NCBI Taxonomy" id="137246"/>
    <lineage>
        <taxon>Eukaryota</taxon>
        <taxon>Metazoa</taxon>
        <taxon>Chordata</taxon>
        <taxon>Craniata</taxon>
        <taxon>Vertebrata</taxon>
        <taxon>Chondrichthyes</taxon>
        <taxon>Elasmobranchii</taxon>
        <taxon>Galeomorphii</taxon>
        <taxon>Galeoidea</taxon>
        <taxon>Orectolobiformes</taxon>
        <taxon>Hemiscylliidae</taxon>
        <taxon>Chiloscyllium</taxon>
    </lineage>
</organism>
<protein>
    <submittedName>
        <fullName evidence="5">Regulator of G-protein signaling 9-bindinG protein B</fullName>
    </submittedName>
</protein>
<evidence type="ECO:0000313" key="7">
    <source>
        <dbReference type="Proteomes" id="UP000287033"/>
    </source>
</evidence>
<feature type="transmembrane region" description="Helical" evidence="4">
    <location>
        <begin position="232"/>
        <end position="254"/>
    </location>
</feature>
<keyword evidence="3" id="KW-0175">Coiled coil</keyword>
<sequence>MPIQSSKVADEGTANSARERDECRALVDSLNKVTGCYRHLATGVGGSADCSNLRDELRRTREKSQELAGLLRNKLTAALRDKALSKEERAEMERLWVIFSSNLESFQVDMCKVLELGQGFPLSGTEKPLIQTGMSGGTSEVAARALSVQNLAQDTALNGERLELQELQEHIDKVDEMMENMEMKVNVLRWTVEAKGDAYYSVLSTDASSMALLSEEEEMRRHGRCCDREKCFMSVLFCTVALIAVGLSVCVVNLS</sequence>
<dbReference type="EMBL" id="MG063718">
    <property type="protein sequence ID" value="AUG68996.1"/>
    <property type="molecule type" value="mRNA"/>
</dbReference>
<dbReference type="OrthoDB" id="6358515at2759"/>
<keyword evidence="4" id="KW-1133">Transmembrane helix</keyword>
<evidence type="ECO:0000256" key="1">
    <source>
        <dbReference type="ARBA" id="ARBA00007457"/>
    </source>
</evidence>
<dbReference type="OMA" id="CRRSQMF"/>
<dbReference type="InterPro" id="IPR026512">
    <property type="entry name" value="RGS7BP/RGS9BP"/>
</dbReference>
<evidence type="ECO:0000256" key="2">
    <source>
        <dbReference type="ARBA" id="ARBA00022700"/>
    </source>
</evidence>
<comment type="similarity">
    <text evidence="1">Belongs to the RGS7BP/RGS9BP family.</text>
</comment>
<keyword evidence="7" id="KW-1185">Reference proteome</keyword>
<dbReference type="PANTHER" id="PTHR21029">
    <property type="entry name" value="R-SEVEN BINDING PROTEIN (R7BP) HOMOLOG"/>
    <property type="match status" value="1"/>
</dbReference>
<name>A0A2H5ACI0_CHIPU</name>
<dbReference type="STRING" id="137246.A0A2H5ACI0"/>